<accession>A0ABP7APA7</accession>
<proteinExistence type="predicted"/>
<dbReference type="InterPro" id="IPR025841">
    <property type="entry name" value="CP_ATPgrasp_2"/>
</dbReference>
<comment type="caution">
    <text evidence="4">The sequence shown here is derived from an EMBL/GenBank/DDBJ whole genome shotgun (WGS) entry which is preliminary data.</text>
</comment>
<dbReference type="InterPro" id="IPR007296">
    <property type="entry name" value="DUF403"/>
</dbReference>
<sequence length="830" mass="89895">MSVLHDYAAALSQSPLIPLSDADSTGMPRFDEVIAPEGSLRPAWKALAAATVGMTAAEMARVDAEISAALADDGVTYTHREDGARPWRLDPFPLVLDSATWESLQVGLAQRAELLNAIMADVYSDQRLLADGVIPAAAIVAHPGFIRPIARASAGSTHPLLMTATDLGRDAEGEWRVLADRVQAPSGLGYAMQNRLVVSRLLPELYQEAEIHRLEPYFAAFRDALLQNAAVDDPDPRVVVLSPGTHSETAYDQAFLANMLGFPLVQGSDLVVSDGDVWIKPPRWPRSKPVDRVDVILRRVDSAWCDPLELRGDSQLGVAGLVEAVRRRRVRVVNGLGAGVLENPALLPFLPAACERLLGEQLRLPAAPAWWCGVDADEVVARLRDDPESIIVRTLDGTAVTGGVDEIGALIAAHPYRYVGVERIALSQAPVWGPTDAAESRTLVLRAFALHHGQAYRTLAGGLATARDDAGAPLTKDVWVLKSDAAEADQGLPADAPMTMIPSIPPLAPRALADMYWAGRYAERAEDALRLIVATHTRFDLARDQKSASGDVLLDVLHRLAGTRWLDPDAELRSLLLDERRSGSAAHALAGMRAALEGVRDQLSGDTWRVFSYADRAKAALRESTHSPQIADSAERILTGVLSLHGVTANMIRDTGWHMIEAGRYLERCQQLCALLSATTTSRRDSRVDRDVLDGVLLAAESLVTHRRRYRGYGRVRSILELLIKDGDNPRSLAFSVERLRASLAAMPDSTGATRPERLLHELAETIDGLDVAAVAAASGGERPALTAFLAETRRQLARVSDAIEQQHFQGGPPSLEMSSLSLIEEMSRS</sequence>
<name>A0ABP7APA7_9MICO</name>
<organism evidence="4 5">
    <name type="scientific">Microbacterium awajiense</name>
    <dbReference type="NCBI Taxonomy" id="415214"/>
    <lineage>
        <taxon>Bacteria</taxon>
        <taxon>Bacillati</taxon>
        <taxon>Actinomycetota</taxon>
        <taxon>Actinomycetes</taxon>
        <taxon>Micrococcales</taxon>
        <taxon>Microbacteriaceae</taxon>
        <taxon>Microbacterium</taxon>
    </lineage>
</organism>
<feature type="domain" description="Circularly permuted ATP-grasp type 2" evidence="3">
    <location>
        <begin position="93"/>
        <end position="464"/>
    </location>
</feature>
<dbReference type="Pfam" id="PF14403">
    <property type="entry name" value="CP_ATPgrasp_2"/>
    <property type="match status" value="1"/>
</dbReference>
<evidence type="ECO:0000259" key="2">
    <source>
        <dbReference type="Pfam" id="PF04168"/>
    </source>
</evidence>
<evidence type="ECO:0000313" key="4">
    <source>
        <dbReference type="EMBL" id="GAA3636752.1"/>
    </source>
</evidence>
<dbReference type="InterPro" id="IPR051680">
    <property type="entry name" value="ATP-dep_Glu-Cys_Ligase-2"/>
</dbReference>
<protein>
    <submittedName>
        <fullName evidence="4">Circularly permuted type 2 ATP-grasp protein</fullName>
    </submittedName>
</protein>
<dbReference type="EMBL" id="BAAAYU010000005">
    <property type="protein sequence ID" value="GAA3636752.1"/>
    <property type="molecule type" value="Genomic_DNA"/>
</dbReference>
<evidence type="ECO:0000259" key="3">
    <source>
        <dbReference type="Pfam" id="PF14403"/>
    </source>
</evidence>
<feature type="compositionally biased region" description="Low complexity" evidence="1">
    <location>
        <begin position="815"/>
        <end position="830"/>
    </location>
</feature>
<dbReference type="PANTHER" id="PTHR34595">
    <property type="entry name" value="BLR5612 PROTEIN"/>
    <property type="match status" value="1"/>
</dbReference>
<reference evidence="5" key="1">
    <citation type="journal article" date="2019" name="Int. J. Syst. Evol. Microbiol.">
        <title>The Global Catalogue of Microorganisms (GCM) 10K type strain sequencing project: providing services to taxonomists for standard genome sequencing and annotation.</title>
        <authorList>
            <consortium name="The Broad Institute Genomics Platform"/>
            <consortium name="The Broad Institute Genome Sequencing Center for Infectious Disease"/>
            <person name="Wu L."/>
            <person name="Ma J."/>
        </authorList>
    </citation>
    <scope>NUCLEOTIDE SEQUENCE [LARGE SCALE GENOMIC DNA]</scope>
    <source>
        <strain evidence="5">JCM 16544</strain>
    </source>
</reference>
<dbReference type="Proteomes" id="UP001501697">
    <property type="component" value="Unassembled WGS sequence"/>
</dbReference>
<feature type="region of interest" description="Disordered" evidence="1">
    <location>
        <begin position="808"/>
        <end position="830"/>
    </location>
</feature>
<dbReference type="RefSeq" id="WP_344738117.1">
    <property type="nucleotide sequence ID" value="NZ_BAAAYU010000005.1"/>
</dbReference>
<dbReference type="Gene3D" id="3.40.50.11290">
    <property type="match status" value="1"/>
</dbReference>
<dbReference type="PANTHER" id="PTHR34595:SF2">
    <property type="entry name" value="BLR2978 PROTEIN"/>
    <property type="match status" value="1"/>
</dbReference>
<dbReference type="Pfam" id="PF04168">
    <property type="entry name" value="Alpha-E"/>
    <property type="match status" value="1"/>
</dbReference>
<dbReference type="SUPFAM" id="SSF56059">
    <property type="entry name" value="Glutathione synthetase ATP-binding domain-like"/>
    <property type="match status" value="1"/>
</dbReference>
<evidence type="ECO:0000256" key="1">
    <source>
        <dbReference type="SAM" id="MobiDB-lite"/>
    </source>
</evidence>
<evidence type="ECO:0000313" key="5">
    <source>
        <dbReference type="Proteomes" id="UP001501697"/>
    </source>
</evidence>
<feature type="domain" description="DUF403" evidence="2">
    <location>
        <begin position="509"/>
        <end position="809"/>
    </location>
</feature>
<gene>
    <name evidence="4" type="ORF">GCM10022200_20140</name>
</gene>
<keyword evidence="5" id="KW-1185">Reference proteome</keyword>